<evidence type="ECO:0000256" key="3">
    <source>
        <dbReference type="ARBA" id="ARBA00022448"/>
    </source>
</evidence>
<dbReference type="OrthoDB" id="8456289at2"/>
<dbReference type="FunFam" id="3.40.50.300:FF:000016">
    <property type="entry name" value="Oligopeptide ABC transporter ATP-binding component"/>
    <property type="match status" value="1"/>
</dbReference>
<dbReference type="AlphaFoldDB" id="A0A4Y8RK17"/>
<dbReference type="GO" id="GO:0005524">
    <property type="term" value="F:ATP binding"/>
    <property type="evidence" value="ECO:0007669"/>
    <property type="project" value="UniProtKB-KW"/>
</dbReference>
<dbReference type="NCBIfam" id="TIGR01727">
    <property type="entry name" value="oligo_HPY"/>
    <property type="match status" value="1"/>
</dbReference>
<dbReference type="GO" id="GO:0055085">
    <property type="term" value="P:transmembrane transport"/>
    <property type="evidence" value="ECO:0007669"/>
    <property type="project" value="UniProtKB-ARBA"/>
</dbReference>
<evidence type="ECO:0000256" key="6">
    <source>
        <dbReference type="SAM" id="MobiDB-lite"/>
    </source>
</evidence>
<sequence length="354" mass="38364">MSAPTDTPTTSPATAPTAAPLSARATAPLNAIVTATDVSQVYELRRGMFARPVGLKAVKDASFSVEEGETLAIVGESGCGKSTLARMLTMIETPSEGALTIDGVTITGEDARQLKKLRSTVQIVFQNPYGALNPRQKVGSIIEEPLKINTRLASAERRRKAEQALAEVGLRPEHYGRYPHMFSGGQRQRIAIARAIILEPKILVLDEPVSALDVSIQAQILNLLADLQERLGLTYIFISHDLSVVKHVADRVMVMYLGRPVEIAPVDALYAKPLHPYTRALLSATPATDPKSKGQRIRLTGELPSPISPPPGCSFNPRCPYANERCHTERPELTPHGPTRVACFAVEEGRIEGL</sequence>
<dbReference type="InterPro" id="IPR050319">
    <property type="entry name" value="ABC_transp_ATP-bind"/>
</dbReference>
<dbReference type="PROSITE" id="PS00211">
    <property type="entry name" value="ABC_TRANSPORTER_1"/>
    <property type="match status" value="1"/>
</dbReference>
<dbReference type="InterPro" id="IPR013563">
    <property type="entry name" value="Oligopep_ABC_C"/>
</dbReference>
<dbReference type="PANTHER" id="PTHR43776">
    <property type="entry name" value="TRANSPORT ATP-BINDING PROTEIN"/>
    <property type="match status" value="1"/>
</dbReference>
<dbReference type="InterPro" id="IPR003593">
    <property type="entry name" value="AAA+_ATPase"/>
</dbReference>
<organism evidence="8 9">
    <name type="scientific">Jiella endophytica</name>
    <dbReference type="NCBI Taxonomy" id="2558362"/>
    <lineage>
        <taxon>Bacteria</taxon>
        <taxon>Pseudomonadati</taxon>
        <taxon>Pseudomonadota</taxon>
        <taxon>Alphaproteobacteria</taxon>
        <taxon>Hyphomicrobiales</taxon>
        <taxon>Aurantimonadaceae</taxon>
        <taxon>Jiella</taxon>
    </lineage>
</organism>
<accession>A0A4Y8RK17</accession>
<evidence type="ECO:0000313" key="9">
    <source>
        <dbReference type="Proteomes" id="UP000298179"/>
    </source>
</evidence>
<evidence type="ECO:0000256" key="2">
    <source>
        <dbReference type="ARBA" id="ARBA00005417"/>
    </source>
</evidence>
<reference evidence="8 9" key="1">
    <citation type="submission" date="2019-03" db="EMBL/GenBank/DDBJ databases">
        <title>Jiella endophytica sp. nov., a novel endophytic bacterium isolated from root of Ficus microcarpa Linn. f.</title>
        <authorList>
            <person name="Tuo L."/>
        </authorList>
    </citation>
    <scope>NUCLEOTIDE SEQUENCE [LARGE SCALE GENOMIC DNA]</scope>
    <source>
        <strain evidence="8 9">CBS5Q-3</strain>
    </source>
</reference>
<evidence type="ECO:0000256" key="1">
    <source>
        <dbReference type="ARBA" id="ARBA00004417"/>
    </source>
</evidence>
<gene>
    <name evidence="8" type="ORF">E3C22_11560</name>
</gene>
<comment type="similarity">
    <text evidence="2">Belongs to the ABC transporter superfamily.</text>
</comment>
<dbReference type="Pfam" id="PF00005">
    <property type="entry name" value="ABC_tran"/>
    <property type="match status" value="1"/>
</dbReference>
<dbReference type="GO" id="GO:0005886">
    <property type="term" value="C:plasma membrane"/>
    <property type="evidence" value="ECO:0007669"/>
    <property type="project" value="UniProtKB-SubCell"/>
</dbReference>
<dbReference type="GO" id="GO:0016887">
    <property type="term" value="F:ATP hydrolysis activity"/>
    <property type="evidence" value="ECO:0007669"/>
    <property type="project" value="InterPro"/>
</dbReference>
<dbReference type="Proteomes" id="UP000298179">
    <property type="component" value="Unassembled WGS sequence"/>
</dbReference>
<dbReference type="Pfam" id="PF08352">
    <property type="entry name" value="oligo_HPY"/>
    <property type="match status" value="1"/>
</dbReference>
<protein>
    <submittedName>
        <fullName evidence="8">Dipeptide ABC transporter ATP-binding protein</fullName>
    </submittedName>
</protein>
<dbReference type="InterPro" id="IPR017871">
    <property type="entry name" value="ABC_transporter-like_CS"/>
</dbReference>
<dbReference type="PANTHER" id="PTHR43776:SF6">
    <property type="entry name" value="DIPEPTIDE TRANSPORT ATP-BINDING PROTEIN DPPF"/>
    <property type="match status" value="1"/>
</dbReference>
<comment type="subcellular location">
    <subcellularLocation>
        <location evidence="1">Cell inner membrane</location>
        <topology evidence="1">Peripheral membrane protein</topology>
    </subcellularLocation>
</comment>
<dbReference type="InterPro" id="IPR027417">
    <property type="entry name" value="P-loop_NTPase"/>
</dbReference>
<keyword evidence="5 8" id="KW-0067">ATP-binding</keyword>
<comment type="caution">
    <text evidence="8">The sequence shown here is derived from an EMBL/GenBank/DDBJ whole genome shotgun (WGS) entry which is preliminary data.</text>
</comment>
<dbReference type="EMBL" id="SOZD01000003">
    <property type="protein sequence ID" value="TFF23072.1"/>
    <property type="molecule type" value="Genomic_DNA"/>
</dbReference>
<evidence type="ECO:0000256" key="4">
    <source>
        <dbReference type="ARBA" id="ARBA00022741"/>
    </source>
</evidence>
<dbReference type="InterPro" id="IPR003439">
    <property type="entry name" value="ABC_transporter-like_ATP-bd"/>
</dbReference>
<dbReference type="NCBIfam" id="NF008453">
    <property type="entry name" value="PRK11308.1"/>
    <property type="match status" value="1"/>
</dbReference>
<feature type="domain" description="ABC transporter" evidence="7">
    <location>
        <begin position="33"/>
        <end position="282"/>
    </location>
</feature>
<dbReference type="SMART" id="SM00382">
    <property type="entry name" value="AAA"/>
    <property type="match status" value="1"/>
</dbReference>
<dbReference type="GO" id="GO:0015833">
    <property type="term" value="P:peptide transport"/>
    <property type="evidence" value="ECO:0007669"/>
    <property type="project" value="InterPro"/>
</dbReference>
<name>A0A4Y8RK17_9HYPH</name>
<evidence type="ECO:0000256" key="5">
    <source>
        <dbReference type="ARBA" id="ARBA00022840"/>
    </source>
</evidence>
<evidence type="ECO:0000259" key="7">
    <source>
        <dbReference type="PROSITE" id="PS50893"/>
    </source>
</evidence>
<feature type="region of interest" description="Disordered" evidence="6">
    <location>
        <begin position="1"/>
        <end position="21"/>
    </location>
</feature>
<dbReference type="CDD" id="cd03257">
    <property type="entry name" value="ABC_NikE_OppD_transporters"/>
    <property type="match status" value="1"/>
</dbReference>
<proteinExistence type="inferred from homology"/>
<keyword evidence="3" id="KW-0813">Transport</keyword>
<dbReference type="SUPFAM" id="SSF52540">
    <property type="entry name" value="P-loop containing nucleoside triphosphate hydrolases"/>
    <property type="match status" value="1"/>
</dbReference>
<dbReference type="Gene3D" id="3.40.50.300">
    <property type="entry name" value="P-loop containing nucleotide triphosphate hydrolases"/>
    <property type="match status" value="1"/>
</dbReference>
<keyword evidence="4" id="KW-0547">Nucleotide-binding</keyword>
<dbReference type="PROSITE" id="PS50893">
    <property type="entry name" value="ABC_TRANSPORTER_2"/>
    <property type="match status" value="1"/>
</dbReference>
<evidence type="ECO:0000313" key="8">
    <source>
        <dbReference type="EMBL" id="TFF23072.1"/>
    </source>
</evidence>
<keyword evidence="9" id="KW-1185">Reference proteome</keyword>